<dbReference type="EMBL" id="SMGG01000004">
    <property type="protein sequence ID" value="TCK60730.1"/>
    <property type="molecule type" value="Genomic_DNA"/>
</dbReference>
<gene>
    <name evidence="1" type="ORF">C8D98_1609</name>
</gene>
<dbReference type="AlphaFoldDB" id="A0A4R1K9M0"/>
<organism evidence="1 2">
    <name type="scientific">Seleniivibrio woodruffii</name>
    <dbReference type="NCBI Taxonomy" id="1078050"/>
    <lineage>
        <taxon>Bacteria</taxon>
        <taxon>Pseudomonadati</taxon>
        <taxon>Deferribacterota</taxon>
        <taxon>Deferribacteres</taxon>
        <taxon>Deferribacterales</taxon>
        <taxon>Geovibrionaceae</taxon>
        <taxon>Seleniivibrio</taxon>
    </lineage>
</organism>
<sequence length="176" mass="19080">MESVLRRLNTSPVKGQGIFVADSADVIGEVILEDDSSVWFNVVLRGDVERIVIGKGSNVQDGTVIHTTLDKYPTIIGDYVTIGHNAMLHGCKINDNVLVGIGAIILDNSEIGENSIVAAGSLVPPGKKFPPCSLIMGSPAKVVKTLEQSDIDGIRNYADRYIKYKQMYLENGYKSI</sequence>
<comment type="caution">
    <text evidence="1">The sequence shown here is derived from an EMBL/GenBank/DDBJ whole genome shotgun (WGS) entry which is preliminary data.</text>
</comment>
<dbReference type="Pfam" id="PF00132">
    <property type="entry name" value="Hexapep"/>
    <property type="match status" value="1"/>
</dbReference>
<accession>A0A4R1K9M0</accession>
<evidence type="ECO:0000313" key="1">
    <source>
        <dbReference type="EMBL" id="TCK60730.1"/>
    </source>
</evidence>
<dbReference type="GO" id="GO:0016740">
    <property type="term" value="F:transferase activity"/>
    <property type="evidence" value="ECO:0007669"/>
    <property type="project" value="UniProtKB-KW"/>
</dbReference>
<keyword evidence="1" id="KW-0808">Transferase</keyword>
<reference evidence="1 2" key="1">
    <citation type="submission" date="2019-03" db="EMBL/GenBank/DDBJ databases">
        <title>Genomic Encyclopedia of Type Strains, Phase IV (KMG-IV): sequencing the most valuable type-strain genomes for metagenomic binning, comparative biology and taxonomic classification.</title>
        <authorList>
            <person name="Goeker M."/>
        </authorList>
    </citation>
    <scope>NUCLEOTIDE SEQUENCE [LARGE SCALE GENOMIC DNA]</scope>
    <source>
        <strain evidence="1 2">DSM 24984</strain>
    </source>
</reference>
<evidence type="ECO:0000313" key="2">
    <source>
        <dbReference type="Proteomes" id="UP000294614"/>
    </source>
</evidence>
<dbReference type="RefSeq" id="WP_132873600.1">
    <property type="nucleotide sequence ID" value="NZ_SMGG01000004.1"/>
</dbReference>
<dbReference type="PANTHER" id="PTHR13061:SF29">
    <property type="entry name" value="GAMMA CARBONIC ANHYDRASE-LIKE 1, MITOCHONDRIAL-RELATED"/>
    <property type="match status" value="1"/>
</dbReference>
<protein>
    <submittedName>
        <fullName evidence="1">Carbonic anhydrase/acetyltransferase-like protein (Isoleucine patch superfamily)</fullName>
    </submittedName>
</protein>
<name>A0A4R1K9M0_9BACT</name>
<dbReference type="InterPro" id="IPR001451">
    <property type="entry name" value="Hexapep"/>
</dbReference>
<dbReference type="Proteomes" id="UP000294614">
    <property type="component" value="Unassembled WGS sequence"/>
</dbReference>
<dbReference type="PANTHER" id="PTHR13061">
    <property type="entry name" value="DYNACTIN SUBUNIT P25"/>
    <property type="match status" value="1"/>
</dbReference>
<proteinExistence type="predicted"/>
<dbReference type="OrthoDB" id="9803036at2"/>
<dbReference type="CDD" id="cd04645">
    <property type="entry name" value="LbH_gamma_CA_like"/>
    <property type="match status" value="1"/>
</dbReference>
<dbReference type="InterPro" id="IPR047324">
    <property type="entry name" value="LbH_gamma_CA-like"/>
</dbReference>
<dbReference type="InterPro" id="IPR011004">
    <property type="entry name" value="Trimer_LpxA-like_sf"/>
</dbReference>
<dbReference type="SUPFAM" id="SSF51161">
    <property type="entry name" value="Trimeric LpxA-like enzymes"/>
    <property type="match status" value="1"/>
</dbReference>
<dbReference type="InterPro" id="IPR050484">
    <property type="entry name" value="Transf_Hexapept/Carb_Anhydrase"/>
</dbReference>
<dbReference type="Gene3D" id="2.160.10.10">
    <property type="entry name" value="Hexapeptide repeat proteins"/>
    <property type="match status" value="1"/>
</dbReference>
<keyword evidence="2" id="KW-1185">Reference proteome</keyword>